<evidence type="ECO:0000256" key="5">
    <source>
        <dbReference type="ARBA" id="ARBA00022723"/>
    </source>
</evidence>
<evidence type="ECO:0000256" key="13">
    <source>
        <dbReference type="SAM" id="MobiDB-lite"/>
    </source>
</evidence>
<dbReference type="GO" id="GO:0008270">
    <property type="term" value="F:zinc ion binding"/>
    <property type="evidence" value="ECO:0007669"/>
    <property type="project" value="UniProtKB-KW"/>
</dbReference>
<evidence type="ECO:0000256" key="3">
    <source>
        <dbReference type="ARBA" id="ARBA00022679"/>
    </source>
</evidence>
<keyword evidence="4" id="KW-0812">Transmembrane</keyword>
<dbReference type="SUPFAM" id="SSF57850">
    <property type="entry name" value="RING/U-box"/>
    <property type="match status" value="1"/>
</dbReference>
<dbReference type="Gene3D" id="3.30.40.10">
    <property type="entry name" value="Zinc/RING finger domain, C3HC4 (zinc finger)"/>
    <property type="match status" value="1"/>
</dbReference>
<comment type="subcellular location">
    <subcellularLocation>
        <location evidence="1">Membrane</location>
        <topology evidence="1">Single-pass membrane protein</topology>
    </subcellularLocation>
</comment>
<keyword evidence="3" id="KW-0808">Transferase</keyword>
<evidence type="ECO:0000313" key="15">
    <source>
        <dbReference type="EMBL" id="TVU27015.1"/>
    </source>
</evidence>
<evidence type="ECO:0000256" key="6">
    <source>
        <dbReference type="ARBA" id="ARBA00022771"/>
    </source>
</evidence>
<evidence type="ECO:0000259" key="14">
    <source>
        <dbReference type="PROSITE" id="PS50089"/>
    </source>
</evidence>
<comment type="caution">
    <text evidence="15">The sequence shown here is derived from an EMBL/GenBank/DDBJ whole genome shotgun (WGS) entry which is preliminary data.</text>
</comment>
<dbReference type="OrthoDB" id="688192at2759"/>
<dbReference type="GO" id="GO:0016020">
    <property type="term" value="C:membrane"/>
    <property type="evidence" value="ECO:0007669"/>
    <property type="project" value="UniProtKB-SubCell"/>
</dbReference>
<keyword evidence="7" id="KW-0833">Ubl conjugation pathway</keyword>
<comment type="pathway">
    <text evidence="2">Protein modification; protein ubiquitination.</text>
</comment>
<feature type="compositionally biased region" description="Basic and acidic residues" evidence="13">
    <location>
        <begin position="142"/>
        <end position="155"/>
    </location>
</feature>
<reference evidence="15 16" key="1">
    <citation type="journal article" date="2019" name="Sci. Rep.">
        <title>A high-quality genome of Eragrostis curvula grass provides insights into Poaceae evolution and supports new strategies to enhance forage quality.</title>
        <authorList>
            <person name="Carballo J."/>
            <person name="Santos B.A.C.M."/>
            <person name="Zappacosta D."/>
            <person name="Garbus I."/>
            <person name="Selva J.P."/>
            <person name="Gallo C.A."/>
            <person name="Diaz A."/>
            <person name="Albertini E."/>
            <person name="Caccamo M."/>
            <person name="Echenique V."/>
        </authorList>
    </citation>
    <scope>NUCLEOTIDE SEQUENCE [LARGE SCALE GENOMIC DNA]</scope>
    <source>
        <strain evidence="16">cv. Victoria</strain>
        <tissue evidence="15">Leaf</tissue>
    </source>
</reference>
<keyword evidence="8" id="KW-0862">Zinc</keyword>
<feature type="region of interest" description="Disordered" evidence="13">
    <location>
        <begin position="1"/>
        <end position="22"/>
    </location>
</feature>
<evidence type="ECO:0000313" key="16">
    <source>
        <dbReference type="Proteomes" id="UP000324897"/>
    </source>
</evidence>
<accession>A0A5J9UU09</accession>
<dbReference type="SMART" id="SM00184">
    <property type="entry name" value="RING"/>
    <property type="match status" value="1"/>
</dbReference>
<dbReference type="PROSITE" id="PS50089">
    <property type="entry name" value="ZF_RING_2"/>
    <property type="match status" value="1"/>
</dbReference>
<gene>
    <name evidence="15" type="ORF">EJB05_29593</name>
</gene>
<evidence type="ECO:0000256" key="8">
    <source>
        <dbReference type="ARBA" id="ARBA00022833"/>
    </source>
</evidence>
<feature type="domain" description="RING-type" evidence="14">
    <location>
        <begin position="90"/>
        <end position="131"/>
    </location>
</feature>
<evidence type="ECO:0000256" key="10">
    <source>
        <dbReference type="ARBA" id="ARBA00023136"/>
    </source>
</evidence>
<proteinExistence type="inferred from homology"/>
<dbReference type="PANTHER" id="PTHR45768:SF18">
    <property type="entry name" value="RING-H2 FINGER PROTEIN ATL47-RELATED"/>
    <property type="match status" value="1"/>
</dbReference>
<keyword evidence="5" id="KW-0479">Metal-binding</keyword>
<dbReference type="InterPro" id="IPR013083">
    <property type="entry name" value="Znf_RING/FYVE/PHD"/>
</dbReference>
<name>A0A5J9UU09_9POAL</name>
<dbReference type="PANTHER" id="PTHR45768">
    <property type="entry name" value="E3 UBIQUITIN-PROTEIN LIGASE RNF13-LIKE"/>
    <property type="match status" value="1"/>
</dbReference>
<evidence type="ECO:0000256" key="9">
    <source>
        <dbReference type="ARBA" id="ARBA00022989"/>
    </source>
</evidence>
<comment type="similarity">
    <text evidence="11">Belongs to the RING-type zinc finger family. ATL subfamily.</text>
</comment>
<dbReference type="InterPro" id="IPR001841">
    <property type="entry name" value="Znf_RING"/>
</dbReference>
<keyword evidence="6 12" id="KW-0863">Zinc-finger</keyword>
<keyword evidence="16" id="KW-1185">Reference proteome</keyword>
<dbReference type="AlphaFoldDB" id="A0A5J9UU09"/>
<feature type="region of interest" description="Disordered" evidence="13">
    <location>
        <begin position="142"/>
        <end position="166"/>
    </location>
</feature>
<evidence type="ECO:0000256" key="4">
    <source>
        <dbReference type="ARBA" id="ARBA00022692"/>
    </source>
</evidence>
<evidence type="ECO:0000256" key="12">
    <source>
        <dbReference type="PROSITE-ProRule" id="PRU00175"/>
    </source>
</evidence>
<evidence type="ECO:0000256" key="7">
    <source>
        <dbReference type="ARBA" id="ARBA00022786"/>
    </source>
</evidence>
<dbReference type="Proteomes" id="UP000324897">
    <property type="component" value="Chromosome 2"/>
</dbReference>
<keyword evidence="9" id="KW-1133">Transmembrane helix</keyword>
<organism evidence="15 16">
    <name type="scientific">Eragrostis curvula</name>
    <name type="common">weeping love grass</name>
    <dbReference type="NCBI Taxonomy" id="38414"/>
    <lineage>
        <taxon>Eukaryota</taxon>
        <taxon>Viridiplantae</taxon>
        <taxon>Streptophyta</taxon>
        <taxon>Embryophyta</taxon>
        <taxon>Tracheophyta</taxon>
        <taxon>Spermatophyta</taxon>
        <taxon>Magnoliopsida</taxon>
        <taxon>Liliopsida</taxon>
        <taxon>Poales</taxon>
        <taxon>Poaceae</taxon>
        <taxon>PACMAD clade</taxon>
        <taxon>Chloridoideae</taxon>
        <taxon>Eragrostideae</taxon>
        <taxon>Eragrostidinae</taxon>
        <taxon>Eragrostis</taxon>
    </lineage>
</organism>
<sequence length="166" mass="19668">MEKRRRSSDPETPPMEKRRRLSAEEIRARIQASWEASLLDDLRMEEKWRKEREDEEYYDAIARALVPASRKAMAGLYKPRWEETREEHGCAICLEDLQTRKRLRMMPCCGHTFHESCIITWLLMNRLCPICLSALPSEEEQRQLDEQEACERDKDAETDEPVNVVD</sequence>
<dbReference type="GO" id="GO:0016740">
    <property type="term" value="F:transferase activity"/>
    <property type="evidence" value="ECO:0007669"/>
    <property type="project" value="UniProtKB-KW"/>
</dbReference>
<feature type="non-terminal residue" evidence="15">
    <location>
        <position position="1"/>
    </location>
</feature>
<dbReference type="EMBL" id="RWGY01000013">
    <property type="protein sequence ID" value="TVU27015.1"/>
    <property type="molecule type" value="Genomic_DNA"/>
</dbReference>
<protein>
    <recommendedName>
        <fullName evidence="14">RING-type domain-containing protein</fullName>
    </recommendedName>
</protein>
<evidence type="ECO:0000256" key="11">
    <source>
        <dbReference type="ARBA" id="ARBA00024209"/>
    </source>
</evidence>
<keyword evidence="10" id="KW-0472">Membrane</keyword>
<dbReference type="Gramene" id="TVU27015">
    <property type="protein sequence ID" value="TVU27015"/>
    <property type="gene ID" value="EJB05_29593"/>
</dbReference>
<dbReference type="Pfam" id="PF13639">
    <property type="entry name" value="zf-RING_2"/>
    <property type="match status" value="1"/>
</dbReference>
<evidence type="ECO:0000256" key="1">
    <source>
        <dbReference type="ARBA" id="ARBA00004167"/>
    </source>
</evidence>
<evidence type="ECO:0000256" key="2">
    <source>
        <dbReference type="ARBA" id="ARBA00004906"/>
    </source>
</evidence>